<evidence type="ECO:0000313" key="2">
    <source>
        <dbReference type="WBParaSite" id="PS1159_v2.g150.t1"/>
    </source>
</evidence>
<accession>A0AC35F8L7</accession>
<sequence>MPSCVAYDERKPKCGQIAIDRIRRFEKCTVFDAKRMLGKNFDEIAIDPSWPFEVKESDDKSCQIVLEKNDRLMILSPEEISSTILKHIKEKADEYQQKHLKEAVIAVPSAFTEKQKCALLKAAKLAGWEKIHYIPEPIAAAFAYSTEMKTPEDSKLLIFDFGGGTVDVCIVQIAMNNLQVLSFDGNYYLGGRDFDTLLYNHFDGILKHKHNIDVNVINKKYFLLKECQKIKHTLSVSDSYWLNVSDFNSENDGLINITVHDFNSMASDNMTKIANVIINALKKANLQRNEIDYVVQVGGASRMPMIKKLLLDMFPASIHKCSQYPDWVISQGSALYAYYLEHKEKQKHY</sequence>
<organism evidence="1 2">
    <name type="scientific">Panagrolaimus sp. PS1159</name>
    <dbReference type="NCBI Taxonomy" id="55785"/>
    <lineage>
        <taxon>Eukaryota</taxon>
        <taxon>Metazoa</taxon>
        <taxon>Ecdysozoa</taxon>
        <taxon>Nematoda</taxon>
        <taxon>Chromadorea</taxon>
        <taxon>Rhabditida</taxon>
        <taxon>Tylenchina</taxon>
        <taxon>Panagrolaimomorpha</taxon>
        <taxon>Panagrolaimoidea</taxon>
        <taxon>Panagrolaimidae</taxon>
        <taxon>Panagrolaimus</taxon>
    </lineage>
</organism>
<proteinExistence type="predicted"/>
<dbReference type="WBParaSite" id="PS1159_v2.g150.t1">
    <property type="protein sequence ID" value="PS1159_v2.g150.t1"/>
    <property type="gene ID" value="PS1159_v2.g150"/>
</dbReference>
<protein>
    <submittedName>
        <fullName evidence="2">Heat shock protein 70</fullName>
    </submittedName>
</protein>
<evidence type="ECO:0000313" key="1">
    <source>
        <dbReference type="Proteomes" id="UP000887580"/>
    </source>
</evidence>
<name>A0AC35F8L7_9BILA</name>
<dbReference type="Proteomes" id="UP000887580">
    <property type="component" value="Unplaced"/>
</dbReference>
<reference evidence="2" key="1">
    <citation type="submission" date="2022-11" db="UniProtKB">
        <authorList>
            <consortium name="WormBaseParasite"/>
        </authorList>
    </citation>
    <scope>IDENTIFICATION</scope>
</reference>